<dbReference type="GO" id="GO:0020037">
    <property type="term" value="F:heme binding"/>
    <property type="evidence" value="ECO:0007669"/>
    <property type="project" value="InterPro"/>
</dbReference>
<feature type="signal peptide" evidence="9">
    <location>
        <begin position="1"/>
        <end position="26"/>
    </location>
</feature>
<comment type="caution">
    <text evidence="10">The sequence shown here is derived from an EMBL/GenBank/DDBJ whole genome shotgun (WGS) entry which is preliminary data.</text>
</comment>
<dbReference type="PROSITE" id="PS00086">
    <property type="entry name" value="CYTOCHROME_P450"/>
    <property type="match status" value="1"/>
</dbReference>
<dbReference type="InterPro" id="IPR050182">
    <property type="entry name" value="Cytochrome_P450_fam2"/>
</dbReference>
<keyword evidence="7 8" id="KW-0349">Heme</keyword>
<dbReference type="InterPro" id="IPR036396">
    <property type="entry name" value="Cyt_P450_sf"/>
</dbReference>
<evidence type="ECO:0000256" key="8">
    <source>
        <dbReference type="RuleBase" id="RU000461"/>
    </source>
</evidence>
<dbReference type="InterPro" id="IPR001128">
    <property type="entry name" value="Cyt_P450"/>
</dbReference>
<keyword evidence="4 8" id="KW-0560">Oxidoreductase</keyword>
<dbReference type="Pfam" id="PF00067">
    <property type="entry name" value="p450"/>
    <property type="match status" value="1"/>
</dbReference>
<comment type="similarity">
    <text evidence="2 8">Belongs to the cytochrome P450 family.</text>
</comment>
<dbReference type="PRINTS" id="PR00385">
    <property type="entry name" value="P450"/>
</dbReference>
<dbReference type="SUPFAM" id="SSF48264">
    <property type="entry name" value="Cytochrome P450"/>
    <property type="match status" value="1"/>
</dbReference>
<accession>A0AA39IPK3</accession>
<evidence type="ECO:0000256" key="4">
    <source>
        <dbReference type="ARBA" id="ARBA00023002"/>
    </source>
</evidence>
<evidence type="ECO:0000313" key="11">
    <source>
        <dbReference type="Proteomes" id="UP001175271"/>
    </source>
</evidence>
<dbReference type="Proteomes" id="UP001175271">
    <property type="component" value="Unassembled WGS sequence"/>
</dbReference>
<dbReference type="CDD" id="cd20617">
    <property type="entry name" value="CYP1_2-like"/>
    <property type="match status" value="1"/>
</dbReference>
<evidence type="ECO:0000256" key="5">
    <source>
        <dbReference type="ARBA" id="ARBA00023004"/>
    </source>
</evidence>
<dbReference type="EMBL" id="JAUCMV010000001">
    <property type="protein sequence ID" value="KAK0426808.1"/>
    <property type="molecule type" value="Genomic_DNA"/>
</dbReference>
<feature type="chain" id="PRO_5041295470" description="Cytochrome P450" evidence="9">
    <location>
        <begin position="27"/>
        <end position="512"/>
    </location>
</feature>
<dbReference type="PANTHER" id="PTHR24300:SF375">
    <property type="entry name" value="CYTOCHROME P450 FAMILY"/>
    <property type="match status" value="1"/>
</dbReference>
<keyword evidence="6 8" id="KW-0503">Monooxygenase</keyword>
<dbReference type="InterPro" id="IPR002401">
    <property type="entry name" value="Cyt_P450_E_grp-I"/>
</dbReference>
<evidence type="ECO:0000256" key="9">
    <source>
        <dbReference type="SAM" id="SignalP"/>
    </source>
</evidence>
<dbReference type="AlphaFoldDB" id="A0AA39IPK3"/>
<dbReference type="Gene3D" id="1.10.630.10">
    <property type="entry name" value="Cytochrome P450"/>
    <property type="match status" value="1"/>
</dbReference>
<protein>
    <recommendedName>
        <fullName evidence="12">Cytochrome P450</fullName>
    </recommendedName>
</protein>
<feature type="binding site" description="axial binding residue" evidence="7">
    <location>
        <position position="455"/>
    </location>
    <ligand>
        <name>heme</name>
        <dbReference type="ChEBI" id="CHEBI:30413"/>
    </ligand>
    <ligandPart>
        <name>Fe</name>
        <dbReference type="ChEBI" id="CHEBI:18248"/>
    </ligandPart>
</feature>
<comment type="cofactor">
    <cofactor evidence="1 7">
        <name>heme</name>
        <dbReference type="ChEBI" id="CHEBI:30413"/>
    </cofactor>
</comment>
<dbReference type="PRINTS" id="PR00463">
    <property type="entry name" value="EP450I"/>
</dbReference>
<organism evidence="10 11">
    <name type="scientific">Steinernema hermaphroditum</name>
    <dbReference type="NCBI Taxonomy" id="289476"/>
    <lineage>
        <taxon>Eukaryota</taxon>
        <taxon>Metazoa</taxon>
        <taxon>Ecdysozoa</taxon>
        <taxon>Nematoda</taxon>
        <taxon>Chromadorea</taxon>
        <taxon>Rhabditida</taxon>
        <taxon>Tylenchina</taxon>
        <taxon>Panagrolaimomorpha</taxon>
        <taxon>Strongyloidoidea</taxon>
        <taxon>Steinernematidae</taxon>
        <taxon>Steinernema</taxon>
    </lineage>
</organism>
<proteinExistence type="inferred from homology"/>
<evidence type="ECO:0008006" key="12">
    <source>
        <dbReference type="Google" id="ProtNLM"/>
    </source>
</evidence>
<evidence type="ECO:0000256" key="1">
    <source>
        <dbReference type="ARBA" id="ARBA00001971"/>
    </source>
</evidence>
<dbReference type="FunFam" id="1.10.630.10:FF:000036">
    <property type="entry name" value="CYtochrome P450 family"/>
    <property type="match status" value="1"/>
</dbReference>
<dbReference type="GO" id="GO:0005737">
    <property type="term" value="C:cytoplasm"/>
    <property type="evidence" value="ECO:0007669"/>
    <property type="project" value="TreeGrafter"/>
</dbReference>
<dbReference type="GO" id="GO:0016712">
    <property type="term" value="F:oxidoreductase activity, acting on paired donors, with incorporation or reduction of molecular oxygen, reduced flavin or flavoprotein as one donor, and incorporation of one atom of oxygen"/>
    <property type="evidence" value="ECO:0007669"/>
    <property type="project" value="TreeGrafter"/>
</dbReference>
<evidence type="ECO:0000256" key="6">
    <source>
        <dbReference type="ARBA" id="ARBA00023033"/>
    </source>
</evidence>
<reference evidence="10" key="1">
    <citation type="submission" date="2023-06" db="EMBL/GenBank/DDBJ databases">
        <title>Genomic analysis of the entomopathogenic nematode Steinernema hermaphroditum.</title>
        <authorList>
            <person name="Schwarz E.M."/>
            <person name="Heppert J.K."/>
            <person name="Baniya A."/>
            <person name="Schwartz H.T."/>
            <person name="Tan C.-H."/>
            <person name="Antoshechkin I."/>
            <person name="Sternberg P.W."/>
            <person name="Goodrich-Blair H."/>
            <person name="Dillman A.R."/>
        </authorList>
    </citation>
    <scope>NUCLEOTIDE SEQUENCE</scope>
    <source>
        <strain evidence="10">PS9179</strain>
        <tissue evidence="10">Whole animal</tissue>
    </source>
</reference>
<keyword evidence="11" id="KW-1185">Reference proteome</keyword>
<dbReference type="PANTHER" id="PTHR24300">
    <property type="entry name" value="CYTOCHROME P450 508A4-RELATED"/>
    <property type="match status" value="1"/>
</dbReference>
<keyword evidence="9" id="KW-0732">Signal</keyword>
<dbReference type="GO" id="GO:0006805">
    <property type="term" value="P:xenobiotic metabolic process"/>
    <property type="evidence" value="ECO:0007669"/>
    <property type="project" value="TreeGrafter"/>
</dbReference>
<evidence type="ECO:0000256" key="3">
    <source>
        <dbReference type="ARBA" id="ARBA00022723"/>
    </source>
</evidence>
<gene>
    <name evidence="10" type="ORF">QR680_009911</name>
</gene>
<keyword evidence="5 7" id="KW-0408">Iron</keyword>
<sequence>MLSPLVWVLLFIVVYFLSWRRKKVNSLPPGPFAWPLLGNYVQMGIAHWKGISLVEWYEQCKRDYGSVFTVWIGPMPVVMVVDYDVIHETFKMNGEPHNGRQKAFVFTGYREKMGLIWSDGDGWQEQRRFSLRVLRDFGFGRNIMQQRILEEISYRFERLDRELESVPHGKLEFRPTPFLDVLVGSVINKILVGYRYDDHNIEELRKLKGGLDMQLDALSPVDVVVFYESTYQLPLFKQRYDVVATPQVEIIEHLRGLIEKRRKAIQEGTHVIDRAEGAEDYIDAYLMEMQRREEDGEPMGYFSDKWMAANLLDLFFGGTETSISSLLWAFLFIMRKPEIQEKLRAEVLRTTGGNRCVEITDKANMPYANAVVTETLRCSNIVTFNILHETTTESVVGGFKIPTGTVIVPQMSVAMRDKTHFENPLEFNPDRYLDPENGKQLEKKVIPFSVGKRACLGESLARAEIFLFLTNFVQRYKFSPVPGQALDLRPIALATNLNRTRPYVMMLEKFHL</sequence>
<evidence type="ECO:0000256" key="2">
    <source>
        <dbReference type="ARBA" id="ARBA00010617"/>
    </source>
</evidence>
<dbReference type="GO" id="GO:0006082">
    <property type="term" value="P:organic acid metabolic process"/>
    <property type="evidence" value="ECO:0007669"/>
    <property type="project" value="TreeGrafter"/>
</dbReference>
<keyword evidence="3 7" id="KW-0479">Metal-binding</keyword>
<name>A0AA39IPK3_9BILA</name>
<evidence type="ECO:0000313" key="10">
    <source>
        <dbReference type="EMBL" id="KAK0426808.1"/>
    </source>
</evidence>
<dbReference type="GO" id="GO:0005506">
    <property type="term" value="F:iron ion binding"/>
    <property type="evidence" value="ECO:0007669"/>
    <property type="project" value="InterPro"/>
</dbReference>
<evidence type="ECO:0000256" key="7">
    <source>
        <dbReference type="PIRSR" id="PIRSR602401-1"/>
    </source>
</evidence>
<dbReference type="InterPro" id="IPR017972">
    <property type="entry name" value="Cyt_P450_CS"/>
</dbReference>